<proteinExistence type="predicted"/>
<evidence type="ECO:0000313" key="2">
    <source>
        <dbReference type="Proteomes" id="UP000276834"/>
    </source>
</evidence>
<dbReference type="OrthoDB" id="9950393at2759"/>
<protein>
    <submittedName>
        <fullName evidence="1">Uncharacterized protein</fullName>
    </submittedName>
</protein>
<reference evidence="1 2" key="1">
    <citation type="journal article" date="2018" name="Proc. R. Soc. B">
        <title>A non-coding region near Follistatin controls head colour polymorphism in the Gouldian finch.</title>
        <authorList>
            <person name="Toomey M.B."/>
            <person name="Marques C.I."/>
            <person name="Andrade P."/>
            <person name="Araujo P.M."/>
            <person name="Sabatino S."/>
            <person name="Gazda M.A."/>
            <person name="Afonso S."/>
            <person name="Lopes R.J."/>
            <person name="Corbo J.C."/>
            <person name="Carneiro M."/>
        </authorList>
    </citation>
    <scope>NUCLEOTIDE SEQUENCE [LARGE SCALE GENOMIC DNA]</scope>
    <source>
        <strain evidence="1">Red01</strain>
        <tissue evidence="1">Muscle</tissue>
    </source>
</reference>
<dbReference type="EMBL" id="QUSF01000033">
    <property type="protein sequence ID" value="RLV99187.1"/>
    <property type="molecule type" value="Genomic_DNA"/>
</dbReference>
<evidence type="ECO:0000313" key="1">
    <source>
        <dbReference type="EMBL" id="RLV99187.1"/>
    </source>
</evidence>
<name>A0A3L8SAB2_CHLGU</name>
<keyword evidence="2" id="KW-1185">Reference proteome</keyword>
<accession>A0A3L8SAB2</accession>
<sequence>MPRKLLLPYKSVFSHFRAPRGLHDSLAMNAARSGYRVFSANSTAASTELAKKITDVAIFGRFCSTFLSLNTETNVSLYKNEMRRDVERLLQATALAGMMC</sequence>
<dbReference type="AlphaFoldDB" id="A0A3L8SAB2"/>
<dbReference type="Proteomes" id="UP000276834">
    <property type="component" value="Unassembled WGS sequence"/>
</dbReference>
<organism evidence="1 2">
    <name type="scientific">Chloebia gouldiae</name>
    <name type="common">Gouldian finch</name>
    <name type="synonym">Erythrura gouldiae</name>
    <dbReference type="NCBI Taxonomy" id="44316"/>
    <lineage>
        <taxon>Eukaryota</taxon>
        <taxon>Metazoa</taxon>
        <taxon>Chordata</taxon>
        <taxon>Craniata</taxon>
        <taxon>Vertebrata</taxon>
        <taxon>Euteleostomi</taxon>
        <taxon>Archelosauria</taxon>
        <taxon>Archosauria</taxon>
        <taxon>Dinosauria</taxon>
        <taxon>Saurischia</taxon>
        <taxon>Theropoda</taxon>
        <taxon>Coelurosauria</taxon>
        <taxon>Aves</taxon>
        <taxon>Neognathae</taxon>
        <taxon>Neoaves</taxon>
        <taxon>Telluraves</taxon>
        <taxon>Australaves</taxon>
        <taxon>Passeriformes</taxon>
        <taxon>Passeroidea</taxon>
        <taxon>Passeridae</taxon>
        <taxon>Chloebia</taxon>
    </lineage>
</organism>
<comment type="caution">
    <text evidence="1">The sequence shown here is derived from an EMBL/GenBank/DDBJ whole genome shotgun (WGS) entry which is preliminary data.</text>
</comment>
<gene>
    <name evidence="1" type="ORF">DV515_00009983</name>
</gene>